<keyword evidence="2" id="KW-1185">Reference proteome</keyword>
<proteinExistence type="predicted"/>
<accession>A0ABX7NFD4</accession>
<evidence type="ECO:0000313" key="2">
    <source>
        <dbReference type="Proteomes" id="UP000663090"/>
    </source>
</evidence>
<gene>
    <name evidence="1" type="ORF">JY572_13975</name>
</gene>
<sequence length="474" mass="50651">MRVRSRWAWVLWVLAAACGGFPDESPREVKAQACPPGVASRVRIVNPPGLAPQGHVEGLTDVQGTLYFTVTPVWVGGAVLWRSDGTEVGTVPVRSFPSGVYAGGVSVAAGSTLFFQLFDQVTGMVELWASDGTDSGTRFIRAFTPDISGPALRGLTALNDKRVVFFHQTPTGTTEVWSSDGTRAGTMLLATLTEVIGLAFHQTLKVGDDLLFFRIQRGATTLWRTDGSRVGTEAFKKLDSGEVSVAQVGGAGDQGLFILRDGPNREIWKTDGTTDGTLRLDTFGEEVRLLGGLGSKVYVAQSSRLYSLLLSGGGRTLVTTLPRDNENQSLWVQRAVRSGDSLYFAASLEGQGPMPDDVRLWVTNGTARGTRELFRSLQRDDMSYSPVFATGTGTVLFLGSRGGAPLYPWFTRGTAGTTGQLASVDVPVVQGLGPDPFVRSGGRVFFPASDDTGLEQLWSVPASFTCPPGVSEAQ</sequence>
<dbReference type="EMBL" id="CP071091">
    <property type="protein sequence ID" value="QSQ17094.1"/>
    <property type="molecule type" value="Genomic_DNA"/>
</dbReference>
<dbReference type="RefSeq" id="WP_206718729.1">
    <property type="nucleotide sequence ID" value="NZ_CP071091.1"/>
</dbReference>
<protein>
    <recommendedName>
        <fullName evidence="3">Lipoprotein</fullName>
    </recommendedName>
</protein>
<organism evidence="1 2">
    <name type="scientific">Myxococcus landrumensis</name>
    <dbReference type="NCBI Taxonomy" id="2813577"/>
    <lineage>
        <taxon>Bacteria</taxon>
        <taxon>Pseudomonadati</taxon>
        <taxon>Myxococcota</taxon>
        <taxon>Myxococcia</taxon>
        <taxon>Myxococcales</taxon>
        <taxon>Cystobacterineae</taxon>
        <taxon>Myxococcaceae</taxon>
        <taxon>Myxococcus</taxon>
    </lineage>
</organism>
<name>A0ABX7NFD4_9BACT</name>
<dbReference type="PROSITE" id="PS51257">
    <property type="entry name" value="PROKAR_LIPOPROTEIN"/>
    <property type="match status" value="1"/>
</dbReference>
<evidence type="ECO:0000313" key="1">
    <source>
        <dbReference type="EMBL" id="QSQ17094.1"/>
    </source>
</evidence>
<evidence type="ECO:0008006" key="3">
    <source>
        <dbReference type="Google" id="ProtNLM"/>
    </source>
</evidence>
<dbReference type="Proteomes" id="UP000663090">
    <property type="component" value="Chromosome"/>
</dbReference>
<reference evidence="1 2" key="1">
    <citation type="submission" date="2021-02" db="EMBL/GenBank/DDBJ databases">
        <title>De Novo genome assembly of isolated myxobacteria.</title>
        <authorList>
            <person name="Stevens D.C."/>
        </authorList>
    </citation>
    <scope>NUCLEOTIDE SEQUENCE [LARGE SCALE GENOMIC DNA]</scope>
    <source>
        <strain evidence="1 2">SCHIC003</strain>
    </source>
</reference>